<sequence length="116" mass="12403">MSSALLSMFLGGGSGGVGSGGNYNWLDEVNAVDSKLLGNEPPFLQAGGKCSSCFRNQISGDVGLISSNEVDEGSLTLDELRENETFDREGDVNGDEENVVVDEVWLELQVDEGVEW</sequence>
<evidence type="ECO:0000256" key="1">
    <source>
        <dbReference type="SAM" id="SignalP"/>
    </source>
</evidence>
<accession>T1KLW2</accession>
<dbReference type="EnsemblMetazoa" id="tetur14g03870.1">
    <property type="protein sequence ID" value="tetur14g03870.1"/>
    <property type="gene ID" value="tetur14g03870"/>
</dbReference>
<keyword evidence="3" id="KW-1185">Reference proteome</keyword>
<protein>
    <submittedName>
        <fullName evidence="2">Uncharacterized protein</fullName>
    </submittedName>
</protein>
<feature type="signal peptide" evidence="1">
    <location>
        <begin position="1"/>
        <end position="15"/>
    </location>
</feature>
<reference evidence="2" key="2">
    <citation type="submission" date="2015-06" db="UniProtKB">
        <authorList>
            <consortium name="EnsemblMetazoa"/>
        </authorList>
    </citation>
    <scope>IDENTIFICATION</scope>
</reference>
<organism evidence="2 3">
    <name type="scientific">Tetranychus urticae</name>
    <name type="common">Two-spotted spider mite</name>
    <dbReference type="NCBI Taxonomy" id="32264"/>
    <lineage>
        <taxon>Eukaryota</taxon>
        <taxon>Metazoa</taxon>
        <taxon>Ecdysozoa</taxon>
        <taxon>Arthropoda</taxon>
        <taxon>Chelicerata</taxon>
        <taxon>Arachnida</taxon>
        <taxon>Acari</taxon>
        <taxon>Acariformes</taxon>
        <taxon>Trombidiformes</taxon>
        <taxon>Prostigmata</taxon>
        <taxon>Eleutherengona</taxon>
        <taxon>Raphignathae</taxon>
        <taxon>Tetranychoidea</taxon>
        <taxon>Tetranychidae</taxon>
        <taxon>Tetranychus</taxon>
    </lineage>
</organism>
<dbReference type="EMBL" id="CAEY01000212">
    <property type="status" value="NOT_ANNOTATED_CDS"/>
    <property type="molecule type" value="Genomic_DNA"/>
</dbReference>
<name>T1KLW2_TETUR</name>
<reference evidence="3" key="1">
    <citation type="submission" date="2011-08" db="EMBL/GenBank/DDBJ databases">
        <authorList>
            <person name="Rombauts S."/>
        </authorList>
    </citation>
    <scope>NUCLEOTIDE SEQUENCE</scope>
    <source>
        <strain evidence="3">London</strain>
    </source>
</reference>
<feature type="chain" id="PRO_5012452394" evidence="1">
    <location>
        <begin position="16"/>
        <end position="116"/>
    </location>
</feature>
<dbReference type="AlphaFoldDB" id="T1KLW2"/>
<proteinExistence type="predicted"/>
<dbReference type="Proteomes" id="UP000015104">
    <property type="component" value="Unassembled WGS sequence"/>
</dbReference>
<evidence type="ECO:0000313" key="3">
    <source>
        <dbReference type="Proteomes" id="UP000015104"/>
    </source>
</evidence>
<dbReference type="HOGENOM" id="CLU_2099959_0_0_1"/>
<keyword evidence="1" id="KW-0732">Signal</keyword>
<evidence type="ECO:0000313" key="2">
    <source>
        <dbReference type="EnsemblMetazoa" id="tetur14g03870.1"/>
    </source>
</evidence>